<feature type="signal peptide" evidence="1">
    <location>
        <begin position="1"/>
        <end position="24"/>
    </location>
</feature>
<dbReference type="SUPFAM" id="SSF52821">
    <property type="entry name" value="Rhodanese/Cell cycle control phosphatase"/>
    <property type="match status" value="1"/>
</dbReference>
<feature type="chain" id="PRO_5002306101" evidence="1">
    <location>
        <begin position="25"/>
        <end position="196"/>
    </location>
</feature>
<sequence length="196" mass="21140">MSRRIGIILTLLAFVIAAPGHANATAEVPTSKQTVLKKYFSAKEAFDEVTSNRSKVLFVDVRTSAELMFVGATGEIDTHVPFVEMIYPATWDAAKNRFKLAPNTSFVANVDAALSQKGLSKSDMVIVMCRSGDRSAKSVNALAAAGYTNVYSVYDGFEGDASKEGRRTINGWKNAGLPWSYKLDGAKIPAAHITAK</sequence>
<dbReference type="EMBL" id="LN829119">
    <property type="protein sequence ID" value="CPR16820.1"/>
    <property type="molecule type" value="Genomic_DNA"/>
</dbReference>
<proteinExistence type="predicted"/>
<dbReference type="RefSeq" id="WP_046476991.1">
    <property type="nucleotide sequence ID" value="NZ_LN829118.1"/>
</dbReference>
<organism evidence="3 4">
    <name type="scientific">Candidatus Filomicrobium marinum</name>
    <dbReference type="NCBI Taxonomy" id="1608628"/>
    <lineage>
        <taxon>Bacteria</taxon>
        <taxon>Pseudomonadati</taxon>
        <taxon>Pseudomonadota</taxon>
        <taxon>Alphaproteobacteria</taxon>
        <taxon>Hyphomicrobiales</taxon>
        <taxon>Hyphomicrobiaceae</taxon>
        <taxon>Filomicrobium</taxon>
    </lineage>
</organism>
<evidence type="ECO:0000313" key="3">
    <source>
        <dbReference type="EMBL" id="CPR16820.1"/>
    </source>
</evidence>
<name>A0A0D6JD62_9HYPH</name>
<dbReference type="KEGG" id="fil:BN1229_v1_0975"/>
<protein>
    <submittedName>
        <fullName evidence="3">Rhodanese domain protein</fullName>
    </submittedName>
</protein>
<dbReference type="Proteomes" id="UP000033187">
    <property type="component" value="Chromosome 1"/>
</dbReference>
<dbReference type="SMART" id="SM00450">
    <property type="entry name" value="RHOD"/>
    <property type="match status" value="1"/>
</dbReference>
<dbReference type="Gene3D" id="3.40.250.10">
    <property type="entry name" value="Rhodanese-like domain"/>
    <property type="match status" value="1"/>
</dbReference>
<evidence type="ECO:0000256" key="1">
    <source>
        <dbReference type="SAM" id="SignalP"/>
    </source>
</evidence>
<keyword evidence="1" id="KW-0732">Signal</keyword>
<evidence type="ECO:0000313" key="4">
    <source>
        <dbReference type="Proteomes" id="UP000033187"/>
    </source>
</evidence>
<evidence type="ECO:0000259" key="2">
    <source>
        <dbReference type="PROSITE" id="PS50206"/>
    </source>
</evidence>
<dbReference type="Pfam" id="PF00581">
    <property type="entry name" value="Rhodanese"/>
    <property type="match status" value="1"/>
</dbReference>
<dbReference type="InterPro" id="IPR036873">
    <property type="entry name" value="Rhodanese-like_dom_sf"/>
</dbReference>
<feature type="domain" description="Rhodanese" evidence="2">
    <location>
        <begin position="110"/>
        <end position="169"/>
    </location>
</feature>
<dbReference type="AlphaFoldDB" id="A0A0D6JD62"/>
<dbReference type="PROSITE" id="PS50206">
    <property type="entry name" value="RHODANESE_3"/>
    <property type="match status" value="1"/>
</dbReference>
<dbReference type="InterPro" id="IPR001763">
    <property type="entry name" value="Rhodanese-like_dom"/>
</dbReference>
<dbReference type="KEGG" id="fiy:BN1229_v1_0979"/>
<accession>A0A0D6JD62</accession>
<reference evidence="4" key="1">
    <citation type="submission" date="2015-02" db="EMBL/GenBank/DDBJ databases">
        <authorList>
            <person name="Chooi Y.-H."/>
        </authorList>
    </citation>
    <scope>NUCLEOTIDE SEQUENCE [LARGE SCALE GENOMIC DNA]</scope>
    <source>
        <strain evidence="4">strain Y</strain>
    </source>
</reference>
<dbReference type="OrthoDB" id="7835227at2"/>
<gene>
    <name evidence="3" type="ORF">YBN1229_v1_0979</name>
</gene>
<keyword evidence="4" id="KW-1185">Reference proteome</keyword>